<reference evidence="1" key="1">
    <citation type="journal article" date="2021" name="Mol. Ecol. Resour.">
        <title>Apolygus lucorum genome provides insights into omnivorousness and mesophyll feeding.</title>
        <authorList>
            <person name="Liu Y."/>
            <person name="Liu H."/>
            <person name="Wang H."/>
            <person name="Huang T."/>
            <person name="Liu B."/>
            <person name="Yang B."/>
            <person name="Yin L."/>
            <person name="Li B."/>
            <person name="Zhang Y."/>
            <person name="Zhang S."/>
            <person name="Jiang F."/>
            <person name="Zhang X."/>
            <person name="Ren Y."/>
            <person name="Wang B."/>
            <person name="Wang S."/>
            <person name="Lu Y."/>
            <person name="Wu K."/>
            <person name="Fan W."/>
            <person name="Wang G."/>
        </authorList>
    </citation>
    <scope>NUCLEOTIDE SEQUENCE</scope>
    <source>
        <strain evidence="1">12Hb</strain>
    </source>
</reference>
<name>A0A6A4JSS9_APOLU</name>
<proteinExistence type="predicted"/>
<dbReference type="AlphaFoldDB" id="A0A6A4JSS9"/>
<accession>A0A6A4JSS9</accession>
<dbReference type="EMBL" id="WIXP02000003">
    <property type="protein sequence ID" value="KAF6213646.1"/>
    <property type="molecule type" value="Genomic_DNA"/>
</dbReference>
<sequence length="69" mass="8032">MEVAQYVPSRKLEIVADVGAMYVEMKHIFSERKYVFYFGCMNYEVTSFIPYCSTIHPLISCSDGTLMYQ</sequence>
<organism evidence="1 2">
    <name type="scientific">Apolygus lucorum</name>
    <name type="common">Small green plant bug</name>
    <name type="synonym">Lygocoris lucorum</name>
    <dbReference type="NCBI Taxonomy" id="248454"/>
    <lineage>
        <taxon>Eukaryota</taxon>
        <taxon>Metazoa</taxon>
        <taxon>Ecdysozoa</taxon>
        <taxon>Arthropoda</taxon>
        <taxon>Hexapoda</taxon>
        <taxon>Insecta</taxon>
        <taxon>Pterygota</taxon>
        <taxon>Neoptera</taxon>
        <taxon>Paraneoptera</taxon>
        <taxon>Hemiptera</taxon>
        <taxon>Heteroptera</taxon>
        <taxon>Panheteroptera</taxon>
        <taxon>Cimicomorpha</taxon>
        <taxon>Miridae</taxon>
        <taxon>Mirini</taxon>
        <taxon>Apolygus</taxon>
    </lineage>
</organism>
<comment type="caution">
    <text evidence="1">The sequence shown here is derived from an EMBL/GenBank/DDBJ whole genome shotgun (WGS) entry which is preliminary data.</text>
</comment>
<gene>
    <name evidence="1" type="ORF">GE061_011367</name>
</gene>
<dbReference type="Proteomes" id="UP000466442">
    <property type="component" value="Unassembled WGS sequence"/>
</dbReference>
<keyword evidence="2" id="KW-1185">Reference proteome</keyword>
<evidence type="ECO:0000313" key="1">
    <source>
        <dbReference type="EMBL" id="KAF6213646.1"/>
    </source>
</evidence>
<evidence type="ECO:0000313" key="2">
    <source>
        <dbReference type="Proteomes" id="UP000466442"/>
    </source>
</evidence>
<protein>
    <submittedName>
        <fullName evidence="1">Uncharacterized protein</fullName>
    </submittedName>
</protein>